<proteinExistence type="predicted"/>
<dbReference type="EMBL" id="CAKASE010000083">
    <property type="protein sequence ID" value="CAG9585865.1"/>
    <property type="molecule type" value="Genomic_DNA"/>
</dbReference>
<accession>A0A8J2W8C0</accession>
<dbReference type="Proteomes" id="UP000789524">
    <property type="component" value="Unassembled WGS sequence"/>
</dbReference>
<evidence type="ECO:0000256" key="1">
    <source>
        <dbReference type="SAM" id="MobiDB-lite"/>
    </source>
</evidence>
<protein>
    <submittedName>
        <fullName evidence="2">(African queen) hypothetical protein</fullName>
    </submittedName>
</protein>
<feature type="region of interest" description="Disordered" evidence="1">
    <location>
        <begin position="1"/>
        <end position="27"/>
    </location>
</feature>
<sequence length="124" mass="13568">MRAHRTPARPHRPPPTPADPSRTPAPGLIRATRPVMVYHNRVILIVGLYVNRRQGAEAANFPLHCHVRSGRPSLSCLFSAAGAGRRSPWQRSPTSPDDARSLKNLADLGRSLDGLPEPVMLCKP</sequence>
<name>A0A8J2W8C0_9NEOP</name>
<reference evidence="2" key="1">
    <citation type="submission" date="2021-09" db="EMBL/GenBank/DDBJ databases">
        <authorList>
            <person name="Martin H S."/>
        </authorList>
    </citation>
    <scope>NUCLEOTIDE SEQUENCE</scope>
</reference>
<feature type="compositionally biased region" description="Basic residues" evidence="1">
    <location>
        <begin position="1"/>
        <end position="12"/>
    </location>
</feature>
<organism evidence="2 3">
    <name type="scientific">Danaus chrysippus</name>
    <name type="common">African queen</name>
    <dbReference type="NCBI Taxonomy" id="151541"/>
    <lineage>
        <taxon>Eukaryota</taxon>
        <taxon>Metazoa</taxon>
        <taxon>Ecdysozoa</taxon>
        <taxon>Arthropoda</taxon>
        <taxon>Hexapoda</taxon>
        <taxon>Insecta</taxon>
        <taxon>Pterygota</taxon>
        <taxon>Neoptera</taxon>
        <taxon>Endopterygota</taxon>
        <taxon>Lepidoptera</taxon>
        <taxon>Glossata</taxon>
        <taxon>Ditrysia</taxon>
        <taxon>Papilionoidea</taxon>
        <taxon>Nymphalidae</taxon>
        <taxon>Danainae</taxon>
        <taxon>Danaini</taxon>
        <taxon>Danaina</taxon>
        <taxon>Danaus</taxon>
        <taxon>Anosia</taxon>
    </lineage>
</organism>
<keyword evidence="3" id="KW-1185">Reference proteome</keyword>
<dbReference type="AlphaFoldDB" id="A0A8J2W8C0"/>
<evidence type="ECO:0000313" key="3">
    <source>
        <dbReference type="Proteomes" id="UP000789524"/>
    </source>
</evidence>
<gene>
    <name evidence="2" type="ORF">DCHRY22_LOCUS16192</name>
</gene>
<comment type="caution">
    <text evidence="2">The sequence shown here is derived from an EMBL/GenBank/DDBJ whole genome shotgun (WGS) entry which is preliminary data.</text>
</comment>
<evidence type="ECO:0000313" key="2">
    <source>
        <dbReference type="EMBL" id="CAG9585865.1"/>
    </source>
</evidence>